<reference evidence="1 2" key="1">
    <citation type="submission" date="2017-09" db="EMBL/GenBank/DDBJ databases">
        <title>Depth-based differentiation of microbial function through sediment-hosted aquifers and enrichment of novel symbionts in the deep terrestrial subsurface.</title>
        <authorList>
            <person name="Probst A.J."/>
            <person name="Ladd B."/>
            <person name="Jarett J.K."/>
            <person name="Geller-Mcgrath D.E."/>
            <person name="Sieber C.M."/>
            <person name="Emerson J.B."/>
            <person name="Anantharaman K."/>
            <person name="Thomas B.C."/>
            <person name="Malmstrom R."/>
            <person name="Stieglmeier M."/>
            <person name="Klingl A."/>
            <person name="Woyke T."/>
            <person name="Ryan C.M."/>
            <person name="Banfield J.F."/>
        </authorList>
    </citation>
    <scope>NUCLEOTIDE SEQUENCE [LARGE SCALE GENOMIC DNA]</scope>
    <source>
        <strain evidence="1">CG11_big_fil_rev_8_21_14_0_20_36_20</strain>
    </source>
</reference>
<evidence type="ECO:0000313" key="2">
    <source>
        <dbReference type="Proteomes" id="UP000230564"/>
    </source>
</evidence>
<dbReference type="AlphaFoldDB" id="A0A2H0NBT0"/>
<dbReference type="EMBL" id="PCWQ01000014">
    <property type="protein sequence ID" value="PIR06343.1"/>
    <property type="molecule type" value="Genomic_DNA"/>
</dbReference>
<dbReference type="Proteomes" id="UP000230564">
    <property type="component" value="Unassembled WGS sequence"/>
</dbReference>
<protein>
    <submittedName>
        <fullName evidence="1">Uncharacterized protein</fullName>
    </submittedName>
</protein>
<evidence type="ECO:0000313" key="1">
    <source>
        <dbReference type="EMBL" id="PIR06343.1"/>
    </source>
</evidence>
<name>A0A2H0NBT0_9BACT</name>
<gene>
    <name evidence="1" type="ORF">COV55_04415</name>
</gene>
<comment type="caution">
    <text evidence="1">The sequence shown here is derived from an EMBL/GenBank/DDBJ whole genome shotgun (WGS) entry which is preliminary data.</text>
</comment>
<organism evidence="1 2">
    <name type="scientific">Candidatus Komeilibacteria bacterium CG11_big_fil_rev_8_21_14_0_20_36_20</name>
    <dbReference type="NCBI Taxonomy" id="1974477"/>
    <lineage>
        <taxon>Bacteria</taxon>
        <taxon>Candidatus Komeiliibacteriota</taxon>
    </lineage>
</organism>
<dbReference type="PROSITE" id="PS51257">
    <property type="entry name" value="PROKAR_LIPOPROTEIN"/>
    <property type="match status" value="1"/>
</dbReference>
<proteinExistence type="predicted"/>
<sequence length="99" mass="10706">MLSRRINKISILSLLLIITVIFSGCSVKSDASEGNAPKKQVQVQKIARQNQVTTDLVVSGTVIPKEYSLIRSLTPGTIEYLAPVGSQVYLGQPGGYPFL</sequence>
<accession>A0A2H0NBT0</accession>